<protein>
    <recommendedName>
        <fullName evidence="3">SMI1/KNR4 family protein</fullName>
    </recommendedName>
</protein>
<comment type="caution">
    <text evidence="1">The sequence shown here is derived from an EMBL/GenBank/DDBJ whole genome shotgun (WGS) entry which is preliminary data.</text>
</comment>
<dbReference type="EMBL" id="JACGWZ010000001">
    <property type="protein sequence ID" value="MBA8823779.1"/>
    <property type="molecule type" value="Genomic_DNA"/>
</dbReference>
<name>A0A839DSQ7_9PSEU</name>
<gene>
    <name evidence="1" type="ORF">FHX42_001108</name>
</gene>
<evidence type="ECO:0000313" key="1">
    <source>
        <dbReference type="EMBL" id="MBA8823779.1"/>
    </source>
</evidence>
<keyword evidence="2" id="KW-1185">Reference proteome</keyword>
<dbReference type="RefSeq" id="WP_182543030.1">
    <property type="nucleotide sequence ID" value="NZ_JACGWZ010000001.1"/>
</dbReference>
<evidence type="ECO:0000313" key="2">
    <source>
        <dbReference type="Proteomes" id="UP000569329"/>
    </source>
</evidence>
<evidence type="ECO:0008006" key="3">
    <source>
        <dbReference type="Google" id="ProtNLM"/>
    </source>
</evidence>
<sequence length="209" mass="22717">MTSPGLETLLAAARGPLGPAVNVDLGTEEGPLGELVWMLGQCNGFFLYNASVQVFRAGSEGLGPELASWNYEDTWKDVHGRRAGELFCFAQDVFSVQFAVVDNAAVVTFDPETGEVTWIGESLEAWAQWLLAEPAGRTGGPLATAWQEENGSLEPDQRLMPYRPFVFGGSYELANLRAVNAVEAMRARGPIAQQLRLLPEGSRVSIMVR</sequence>
<dbReference type="Proteomes" id="UP000569329">
    <property type="component" value="Unassembled WGS sequence"/>
</dbReference>
<accession>A0A839DSQ7</accession>
<dbReference type="AlphaFoldDB" id="A0A839DSQ7"/>
<proteinExistence type="predicted"/>
<organism evidence="1 2">
    <name type="scientific">Halosaccharopolyspora lacisalsi</name>
    <dbReference type="NCBI Taxonomy" id="1000566"/>
    <lineage>
        <taxon>Bacteria</taxon>
        <taxon>Bacillati</taxon>
        <taxon>Actinomycetota</taxon>
        <taxon>Actinomycetes</taxon>
        <taxon>Pseudonocardiales</taxon>
        <taxon>Pseudonocardiaceae</taxon>
        <taxon>Halosaccharopolyspora</taxon>
    </lineage>
</organism>
<reference evidence="1 2" key="1">
    <citation type="submission" date="2020-07" db="EMBL/GenBank/DDBJ databases">
        <title>Sequencing the genomes of 1000 actinobacteria strains.</title>
        <authorList>
            <person name="Klenk H.-P."/>
        </authorList>
    </citation>
    <scope>NUCLEOTIDE SEQUENCE [LARGE SCALE GENOMIC DNA]</scope>
    <source>
        <strain evidence="1 2">DSM 45975</strain>
    </source>
</reference>